<dbReference type="Pfam" id="PF01237">
    <property type="entry name" value="Oxysterol_BP"/>
    <property type="match status" value="1"/>
</dbReference>
<evidence type="ECO:0000256" key="1">
    <source>
        <dbReference type="ARBA" id="ARBA00008842"/>
    </source>
</evidence>
<dbReference type="GO" id="GO:0035621">
    <property type="term" value="P:ER to Golgi ceramide transport"/>
    <property type="evidence" value="ECO:0007669"/>
    <property type="project" value="EnsemblFungi"/>
</dbReference>
<evidence type="ECO:0000256" key="2">
    <source>
        <dbReference type="ARBA" id="ARBA00022448"/>
    </source>
</evidence>
<dbReference type="InterPro" id="IPR011993">
    <property type="entry name" value="PH-like_dom_sf"/>
</dbReference>
<dbReference type="GO" id="GO:0005829">
    <property type="term" value="C:cytosol"/>
    <property type="evidence" value="ECO:0007669"/>
    <property type="project" value="TreeGrafter"/>
</dbReference>
<evidence type="ECO:0000259" key="5">
    <source>
        <dbReference type="PROSITE" id="PS50003"/>
    </source>
</evidence>
<dbReference type="GO" id="GO:0005886">
    <property type="term" value="C:plasma membrane"/>
    <property type="evidence" value="ECO:0007669"/>
    <property type="project" value="EnsemblFungi"/>
</dbReference>
<sequence>MESLEVHPRSFVIKWVSIPKGCTLYYSIAPKKKSINFGIFSKNPSTVNVPSEQHYVNLIDDPSSINIHRKSAVSSRHNSSVSSDESLSVLSETLSTSGLFPVQWKGRVPGNETVEGSFCPDSTCNSLEFALVFDNLFSKTTSKSIRFSKSLSAPSSILPPTSSHTDNSAIRHGTLLKHKRRRGQGFAKRQFLLDRRTGVLSYFLNSSSVLRGSIQLHDAAISAKKSTREFFIDSGCEVWHLKALTDDSWQSWFDEFSLIKAIPVVPFTPTLALPELPLNQIASLLRSISSLNKSSIENAQSDISLAIDNGHIKTPESLSPIISSFRRAFSISSGESVYADAMETLSPPPPSQRIAATHVQNYEPEFDIRDQDQVVLLPDHDDDYNESSDVVDTYNDMSGTEESTSSATDLSTTDELMYRAASMSDHAEHPEVTNLYPLPWKSHVKRRTNVPYCDIAPISLFAFLRKNVGKDLTSIAMPVSSNEPIGLLQRYSEAMEYCHLLDEAAAATNEHGEQIFLVAAFAISMGSNNRERVRANRKPYNPLLGETYELVREDMGFRLIAEKISHRPPIMATYSESRNWTFQQAQQPEQKFWGKSVELTTGGTVLLNIRGPGGNTMYKWSMPTSILRNLVAGEKYLEPHGGFTIHGSDGSSVVIQFKSGGMFSGRTERVMATGSDRKRHAYNLTLTGSWLRITKSKLKNESRFEVWHVGDIVEDPVHHFGFTEFAAQLNEITEIEDGHMAPTDSRLRPDQRLWEQGEVDAAQQWKDKVEEKQRERRKLYPEGQNTFMSKWFEKTNMKWVSNEALFTPKRGKDSYWATREKQTWEPCELW</sequence>
<dbReference type="Gene3D" id="2.60.120.680">
    <property type="entry name" value="GOLD domain"/>
    <property type="match status" value="1"/>
</dbReference>
<dbReference type="Proteomes" id="UP000095023">
    <property type="component" value="Unassembled WGS sequence"/>
</dbReference>
<dbReference type="FunFam" id="2.40.160.120:FF:000001">
    <property type="entry name" value="Oxysterol-binding protein"/>
    <property type="match status" value="1"/>
</dbReference>
<dbReference type="SMART" id="SM00233">
    <property type="entry name" value="PH"/>
    <property type="match status" value="1"/>
</dbReference>
<dbReference type="SUPFAM" id="SSF144000">
    <property type="entry name" value="Oxysterol-binding protein-like"/>
    <property type="match status" value="1"/>
</dbReference>
<dbReference type="GO" id="GO:0032541">
    <property type="term" value="C:cortical endoplasmic reticulum"/>
    <property type="evidence" value="ECO:0007669"/>
    <property type="project" value="EnsemblFungi"/>
</dbReference>
<dbReference type="AlphaFoldDB" id="A0A1E4TAE0"/>
<evidence type="ECO:0000256" key="3">
    <source>
        <dbReference type="ARBA" id="ARBA00023055"/>
    </source>
</evidence>
<dbReference type="PANTHER" id="PTHR10972">
    <property type="entry name" value="OXYSTEROL-BINDING PROTEIN-RELATED"/>
    <property type="match status" value="1"/>
</dbReference>
<accession>A0A1E4TAE0</accession>
<dbReference type="SUPFAM" id="SSF101576">
    <property type="entry name" value="Supernatant protein factor (SPF), C-terminal domain"/>
    <property type="match status" value="1"/>
</dbReference>
<dbReference type="GO" id="GO:0000742">
    <property type="term" value="P:karyogamy involved in conjugation with cellular fusion"/>
    <property type="evidence" value="ECO:0007669"/>
    <property type="project" value="EnsemblFungi"/>
</dbReference>
<keyword evidence="3" id="KW-0445">Lipid transport</keyword>
<dbReference type="GO" id="GO:0006897">
    <property type="term" value="P:endocytosis"/>
    <property type="evidence" value="ECO:0007669"/>
    <property type="project" value="EnsemblFungi"/>
</dbReference>
<evidence type="ECO:0000313" key="7">
    <source>
        <dbReference type="Proteomes" id="UP000095023"/>
    </source>
</evidence>
<dbReference type="GO" id="GO:0032934">
    <property type="term" value="F:sterol binding"/>
    <property type="evidence" value="ECO:0007669"/>
    <property type="project" value="TreeGrafter"/>
</dbReference>
<dbReference type="GO" id="GO:0120015">
    <property type="term" value="F:sterol transfer activity"/>
    <property type="evidence" value="ECO:0007669"/>
    <property type="project" value="EnsemblFungi"/>
</dbReference>
<dbReference type="Gene3D" id="2.40.160.120">
    <property type="match status" value="1"/>
</dbReference>
<dbReference type="OrthoDB" id="1854502at2759"/>
<dbReference type="GO" id="GO:0034727">
    <property type="term" value="P:piecemeal microautophagy of the nucleus"/>
    <property type="evidence" value="ECO:0007669"/>
    <property type="project" value="EnsemblFungi"/>
</dbReference>
<dbReference type="EMBL" id="KV453843">
    <property type="protein sequence ID" value="ODV88726.1"/>
    <property type="molecule type" value="Genomic_DNA"/>
</dbReference>
<dbReference type="GO" id="GO:0006887">
    <property type="term" value="P:exocytosis"/>
    <property type="evidence" value="ECO:0007669"/>
    <property type="project" value="EnsemblFungi"/>
</dbReference>
<dbReference type="GO" id="GO:0097038">
    <property type="term" value="C:perinuclear endoplasmic reticulum"/>
    <property type="evidence" value="ECO:0007669"/>
    <property type="project" value="TreeGrafter"/>
</dbReference>
<keyword evidence="7" id="KW-1185">Reference proteome</keyword>
<dbReference type="PROSITE" id="PS50003">
    <property type="entry name" value="PH_DOMAIN"/>
    <property type="match status" value="1"/>
</dbReference>
<keyword evidence="2" id="KW-0813">Transport</keyword>
<dbReference type="SUPFAM" id="SSF50729">
    <property type="entry name" value="PH domain-like"/>
    <property type="match status" value="1"/>
</dbReference>
<proteinExistence type="inferred from homology"/>
<dbReference type="Pfam" id="PF15409">
    <property type="entry name" value="PH_8"/>
    <property type="match status" value="1"/>
</dbReference>
<dbReference type="GO" id="GO:0061709">
    <property type="term" value="P:reticulophagy"/>
    <property type="evidence" value="ECO:0007669"/>
    <property type="project" value="EnsemblFungi"/>
</dbReference>
<dbReference type="InterPro" id="IPR036598">
    <property type="entry name" value="GOLD_dom_sf"/>
</dbReference>
<dbReference type="GO" id="GO:0030011">
    <property type="term" value="P:maintenance of cell polarity"/>
    <property type="evidence" value="ECO:0007669"/>
    <property type="project" value="EnsemblFungi"/>
</dbReference>
<organism evidence="6 7">
    <name type="scientific">Tortispora caseinolytica NRRL Y-17796</name>
    <dbReference type="NCBI Taxonomy" id="767744"/>
    <lineage>
        <taxon>Eukaryota</taxon>
        <taxon>Fungi</taxon>
        <taxon>Dikarya</taxon>
        <taxon>Ascomycota</taxon>
        <taxon>Saccharomycotina</taxon>
        <taxon>Trigonopsidomycetes</taxon>
        <taxon>Trigonopsidales</taxon>
        <taxon>Trigonopsidaceae</taxon>
        <taxon>Tortispora</taxon>
    </lineage>
</organism>
<comment type="similarity">
    <text evidence="1">Belongs to the OSBP family.</text>
</comment>
<dbReference type="InterPro" id="IPR037239">
    <property type="entry name" value="OSBP_sf"/>
</dbReference>
<keyword evidence="4" id="KW-0446">Lipid-binding</keyword>
<dbReference type="GO" id="GO:0001403">
    <property type="term" value="P:invasive growth in response to glucose limitation"/>
    <property type="evidence" value="ECO:0007669"/>
    <property type="project" value="EnsemblFungi"/>
</dbReference>
<evidence type="ECO:0000313" key="6">
    <source>
        <dbReference type="EMBL" id="ODV88726.1"/>
    </source>
</evidence>
<dbReference type="Gene3D" id="2.30.29.30">
    <property type="entry name" value="Pleckstrin-homology domain (PH domain)/Phosphotyrosine-binding domain (PTB)"/>
    <property type="match status" value="1"/>
</dbReference>
<dbReference type="PANTHER" id="PTHR10972:SF203">
    <property type="entry name" value="OXYSTEROL-BINDING PROTEIN HOMOLOG 3"/>
    <property type="match status" value="1"/>
</dbReference>
<name>A0A1E4TAE0_9ASCO</name>
<evidence type="ECO:0000256" key="4">
    <source>
        <dbReference type="ARBA" id="ARBA00023121"/>
    </source>
</evidence>
<dbReference type="InterPro" id="IPR041680">
    <property type="entry name" value="PH_8"/>
</dbReference>
<gene>
    <name evidence="6" type="ORF">CANCADRAFT_52865</name>
</gene>
<dbReference type="GO" id="GO:0007124">
    <property type="term" value="P:pseudohyphal growth"/>
    <property type="evidence" value="ECO:0007669"/>
    <property type="project" value="EnsemblFungi"/>
</dbReference>
<dbReference type="InterPro" id="IPR000648">
    <property type="entry name" value="Oxysterol-bd"/>
</dbReference>
<protein>
    <recommendedName>
        <fullName evidence="5">PH domain-containing protein</fullName>
    </recommendedName>
</protein>
<dbReference type="InterPro" id="IPR001849">
    <property type="entry name" value="PH_domain"/>
</dbReference>
<feature type="domain" description="PH" evidence="5">
    <location>
        <begin position="168"/>
        <end position="261"/>
    </location>
</feature>
<reference evidence="7" key="1">
    <citation type="submission" date="2016-02" db="EMBL/GenBank/DDBJ databases">
        <title>Comparative genomics of biotechnologically important yeasts.</title>
        <authorList>
            <consortium name="DOE Joint Genome Institute"/>
            <person name="Riley R."/>
            <person name="Haridas S."/>
            <person name="Wolfe K.H."/>
            <person name="Lopes M.R."/>
            <person name="Hittinger C.T."/>
            <person name="Goker M."/>
            <person name="Salamov A."/>
            <person name="Wisecaver J."/>
            <person name="Long T.M."/>
            <person name="Aerts A.L."/>
            <person name="Barry K."/>
            <person name="Choi C."/>
            <person name="Clum A."/>
            <person name="Coughlan A.Y."/>
            <person name="Deshpande S."/>
            <person name="Douglass A.P."/>
            <person name="Hanson S.J."/>
            <person name="Klenk H.-P."/>
            <person name="Labutti K."/>
            <person name="Lapidus A."/>
            <person name="Lindquist E."/>
            <person name="Lipzen A."/>
            <person name="Meier-Kolthoff J.P."/>
            <person name="Ohm R.A."/>
            <person name="Otillar R.P."/>
            <person name="Pangilinan J."/>
            <person name="Peng Y."/>
            <person name="Rokas A."/>
            <person name="Rosa C.A."/>
            <person name="Scheuner C."/>
            <person name="Sibirny A.A."/>
            <person name="Slot J.C."/>
            <person name="Stielow J.B."/>
            <person name="Sun H."/>
            <person name="Kurtzman C.P."/>
            <person name="Blackwell M."/>
            <person name="Jeffries T.W."/>
            <person name="Grigoriev I.V."/>
        </authorList>
    </citation>
    <scope>NUCLEOTIDE SEQUENCE [LARGE SCALE GENOMIC DNA]</scope>
    <source>
        <strain evidence="7">NRRL Y-17796</strain>
    </source>
</reference>